<keyword evidence="3" id="KW-1185">Reference proteome</keyword>
<evidence type="ECO:0000313" key="3">
    <source>
        <dbReference type="Proteomes" id="UP000011668"/>
    </source>
</evidence>
<accession>L8WL92</accession>
<name>L8WL92_THACA</name>
<feature type="region of interest" description="Disordered" evidence="1">
    <location>
        <begin position="1"/>
        <end position="22"/>
    </location>
</feature>
<dbReference type="Proteomes" id="UP000011668">
    <property type="component" value="Unassembled WGS sequence"/>
</dbReference>
<comment type="caution">
    <text evidence="2">The sequence shown here is derived from an EMBL/GenBank/DDBJ whole genome shotgun (WGS) entry which is preliminary data.</text>
</comment>
<proteinExistence type="predicted"/>
<dbReference type="HOGENOM" id="CLU_2265547_0_0_1"/>
<sequence length="103" mass="10960">MDGRNHCAPPRSGTPGGWVRNVPVPGLETGQRYGTNVIVPHPGSPLCRVPRPCSGLTGEFRTFASESWYHGRSTPCSAPTPVPHPCTDLPEGAPRPVYGSDTL</sequence>
<dbReference type="AlphaFoldDB" id="L8WL92"/>
<protein>
    <submittedName>
        <fullName evidence="2">Uncharacterized protein</fullName>
    </submittedName>
</protein>
<dbReference type="EMBL" id="AFRT01002555">
    <property type="protein sequence ID" value="ELU37588.1"/>
    <property type="molecule type" value="Genomic_DNA"/>
</dbReference>
<feature type="region of interest" description="Disordered" evidence="1">
    <location>
        <begin position="75"/>
        <end position="103"/>
    </location>
</feature>
<evidence type="ECO:0000313" key="2">
    <source>
        <dbReference type="EMBL" id="ELU37588.1"/>
    </source>
</evidence>
<evidence type="ECO:0000256" key="1">
    <source>
        <dbReference type="SAM" id="MobiDB-lite"/>
    </source>
</evidence>
<reference evidence="2 3" key="1">
    <citation type="journal article" date="2013" name="Nat. Commun.">
        <title>The evolution and pathogenic mechanisms of the rice sheath blight pathogen.</title>
        <authorList>
            <person name="Zheng A."/>
            <person name="Lin R."/>
            <person name="Xu L."/>
            <person name="Qin P."/>
            <person name="Tang C."/>
            <person name="Ai P."/>
            <person name="Zhang D."/>
            <person name="Liu Y."/>
            <person name="Sun Z."/>
            <person name="Feng H."/>
            <person name="Wang Y."/>
            <person name="Chen Y."/>
            <person name="Liang X."/>
            <person name="Fu R."/>
            <person name="Li Q."/>
            <person name="Zhang J."/>
            <person name="Yu X."/>
            <person name="Xie Z."/>
            <person name="Ding L."/>
            <person name="Guan P."/>
            <person name="Tang J."/>
            <person name="Liang Y."/>
            <person name="Wang S."/>
            <person name="Deng Q."/>
            <person name="Li S."/>
            <person name="Zhu J."/>
            <person name="Wang L."/>
            <person name="Liu H."/>
            <person name="Li P."/>
        </authorList>
    </citation>
    <scope>NUCLEOTIDE SEQUENCE [LARGE SCALE GENOMIC DNA]</scope>
    <source>
        <strain evidence="3">AG-1 IA</strain>
    </source>
</reference>
<organism evidence="2 3">
    <name type="scientific">Thanatephorus cucumeris (strain AG1-IA)</name>
    <name type="common">Rice sheath blight fungus</name>
    <name type="synonym">Rhizoctonia solani</name>
    <dbReference type="NCBI Taxonomy" id="983506"/>
    <lineage>
        <taxon>Eukaryota</taxon>
        <taxon>Fungi</taxon>
        <taxon>Dikarya</taxon>
        <taxon>Basidiomycota</taxon>
        <taxon>Agaricomycotina</taxon>
        <taxon>Agaricomycetes</taxon>
        <taxon>Cantharellales</taxon>
        <taxon>Ceratobasidiaceae</taxon>
        <taxon>Rhizoctonia</taxon>
        <taxon>Rhizoctonia solani AG-1</taxon>
    </lineage>
</organism>
<gene>
    <name evidence="2" type="ORF">AG1IA_08382</name>
</gene>